<evidence type="ECO:0000313" key="2">
    <source>
        <dbReference type="Proteomes" id="UP000664658"/>
    </source>
</evidence>
<organism evidence="1 2">
    <name type="scientific">Plesiomonas shigelloides</name>
    <name type="common">Aeromonas shigelloides</name>
    <dbReference type="NCBI Taxonomy" id="703"/>
    <lineage>
        <taxon>Bacteria</taxon>
        <taxon>Pseudomonadati</taxon>
        <taxon>Pseudomonadota</taxon>
        <taxon>Gammaproteobacteria</taxon>
        <taxon>Enterobacterales</taxon>
        <taxon>Enterobacteriaceae</taxon>
        <taxon>Plesiomonas</taxon>
    </lineage>
</organism>
<name>A0A8I2B3E1_PLESH</name>
<dbReference type="EMBL" id="JAFNAA010000011">
    <property type="protein sequence ID" value="MBO1108746.1"/>
    <property type="molecule type" value="Genomic_DNA"/>
</dbReference>
<dbReference type="AlphaFoldDB" id="A0A8I2B3E1"/>
<accession>A0A8I2B3E1</accession>
<proteinExistence type="predicted"/>
<dbReference type="InterPro" id="IPR037042">
    <property type="entry name" value="YdaT-like_sf"/>
</dbReference>
<dbReference type="Gene3D" id="1.10.3600.10">
    <property type="entry name" value="Putative bacterial toxin ydaT"/>
    <property type="match status" value="1"/>
</dbReference>
<protein>
    <recommendedName>
        <fullName evidence="3">Bacterial toxin YdaT domain-containing protein</fullName>
    </recommendedName>
</protein>
<dbReference type="Proteomes" id="UP000664658">
    <property type="component" value="Unassembled WGS sequence"/>
</dbReference>
<sequence length="210" mass="23371">MFIGKQRRRSTDMLPLHTVLRMGYEAWRFEHRTDIAVICELIAKSYFAGGLHEAQERPVLRETSSAAAISSNRSSITRWFSKDTPEARSTLADISSSVFAAMPRELSVEMLNFWLGPAGFVVNAINEHTAAPHVPDFNVKLGSFSKEYGEAIDASLRLPVNDLAPAEEIRTALVEVLEAIRAGQHVAEHLEHMLAARSRPTTGNRSTDKR</sequence>
<comment type="caution">
    <text evidence="1">The sequence shown here is derived from an EMBL/GenBank/DDBJ whole genome shotgun (WGS) entry which is preliminary data.</text>
</comment>
<evidence type="ECO:0000313" key="1">
    <source>
        <dbReference type="EMBL" id="MBO1108746.1"/>
    </source>
</evidence>
<gene>
    <name evidence="1" type="ORF">J2R62_11030</name>
</gene>
<dbReference type="RefSeq" id="WP_207542199.1">
    <property type="nucleotide sequence ID" value="NZ_JAFNAA010000011.1"/>
</dbReference>
<reference evidence="1" key="1">
    <citation type="submission" date="2021-03" db="EMBL/GenBank/DDBJ databases">
        <title>Plesiomonas shigelloides zfcc0051, isolated from zebrafish feces.</title>
        <authorList>
            <person name="Vanderhoek Z."/>
            <person name="Gaulke C."/>
        </authorList>
    </citation>
    <scope>NUCLEOTIDE SEQUENCE</scope>
    <source>
        <strain evidence="1">Zfcc0051</strain>
    </source>
</reference>
<evidence type="ECO:0008006" key="3">
    <source>
        <dbReference type="Google" id="ProtNLM"/>
    </source>
</evidence>